<dbReference type="PROSITE" id="PS50181">
    <property type="entry name" value="FBOX"/>
    <property type="match status" value="1"/>
</dbReference>
<keyword evidence="4" id="KW-1185">Reference proteome</keyword>
<feature type="region of interest" description="Disordered" evidence="1">
    <location>
        <begin position="299"/>
        <end position="330"/>
    </location>
</feature>
<dbReference type="InterPro" id="IPR036322">
    <property type="entry name" value="WD40_repeat_dom_sf"/>
</dbReference>
<feature type="region of interest" description="Disordered" evidence="1">
    <location>
        <begin position="677"/>
        <end position="741"/>
    </location>
</feature>
<proteinExistence type="predicted"/>
<evidence type="ECO:0000256" key="1">
    <source>
        <dbReference type="SAM" id="MobiDB-lite"/>
    </source>
</evidence>
<dbReference type="InterPro" id="IPR015943">
    <property type="entry name" value="WD40/YVTN_repeat-like_dom_sf"/>
</dbReference>
<feature type="region of interest" description="Disordered" evidence="1">
    <location>
        <begin position="976"/>
        <end position="1000"/>
    </location>
</feature>
<dbReference type="AlphaFoldDB" id="A0A9W7Y650"/>
<feature type="compositionally biased region" description="Acidic residues" evidence="1">
    <location>
        <begin position="930"/>
        <end position="944"/>
    </location>
</feature>
<dbReference type="Gene3D" id="2.130.10.10">
    <property type="entry name" value="YVTN repeat-like/Quinoprotein amine dehydrogenase"/>
    <property type="match status" value="1"/>
</dbReference>
<dbReference type="Pfam" id="PF12937">
    <property type="entry name" value="F-box-like"/>
    <property type="match status" value="1"/>
</dbReference>
<feature type="compositionally biased region" description="Pro residues" evidence="1">
    <location>
        <begin position="861"/>
        <end position="873"/>
    </location>
</feature>
<organism evidence="3 4">
    <name type="scientific">Coemansia biformis</name>
    <dbReference type="NCBI Taxonomy" id="1286918"/>
    <lineage>
        <taxon>Eukaryota</taxon>
        <taxon>Fungi</taxon>
        <taxon>Fungi incertae sedis</taxon>
        <taxon>Zoopagomycota</taxon>
        <taxon>Kickxellomycotina</taxon>
        <taxon>Kickxellomycetes</taxon>
        <taxon>Kickxellales</taxon>
        <taxon>Kickxellaceae</taxon>
        <taxon>Coemansia</taxon>
    </lineage>
</organism>
<comment type="caution">
    <text evidence="3">The sequence shown here is derived from an EMBL/GenBank/DDBJ whole genome shotgun (WGS) entry which is preliminary data.</text>
</comment>
<protein>
    <recommendedName>
        <fullName evidence="2">F-box domain-containing protein</fullName>
    </recommendedName>
</protein>
<gene>
    <name evidence="3" type="ORF">LPJ61_003693</name>
</gene>
<dbReference type="InterPro" id="IPR001810">
    <property type="entry name" value="F-box_dom"/>
</dbReference>
<dbReference type="OrthoDB" id="5543560at2759"/>
<name>A0A9W7Y650_9FUNG</name>
<evidence type="ECO:0000313" key="4">
    <source>
        <dbReference type="Proteomes" id="UP001143981"/>
    </source>
</evidence>
<dbReference type="EMBL" id="JANBOI010000675">
    <property type="protein sequence ID" value="KAJ1729096.1"/>
    <property type="molecule type" value="Genomic_DNA"/>
</dbReference>
<evidence type="ECO:0000259" key="2">
    <source>
        <dbReference type="PROSITE" id="PS50181"/>
    </source>
</evidence>
<dbReference type="InterPro" id="IPR036047">
    <property type="entry name" value="F-box-like_dom_sf"/>
</dbReference>
<accession>A0A9W7Y650</accession>
<reference evidence="3" key="1">
    <citation type="submission" date="2022-07" db="EMBL/GenBank/DDBJ databases">
        <title>Phylogenomic reconstructions and comparative analyses of Kickxellomycotina fungi.</title>
        <authorList>
            <person name="Reynolds N.K."/>
            <person name="Stajich J.E."/>
            <person name="Barry K."/>
            <person name="Grigoriev I.V."/>
            <person name="Crous P."/>
            <person name="Smith M.E."/>
        </authorList>
    </citation>
    <scope>NUCLEOTIDE SEQUENCE</scope>
    <source>
        <strain evidence="3">BCRC 34381</strain>
    </source>
</reference>
<dbReference type="CDD" id="cd09917">
    <property type="entry name" value="F-box_SF"/>
    <property type="match status" value="1"/>
</dbReference>
<dbReference type="SUPFAM" id="SSF81383">
    <property type="entry name" value="F-box domain"/>
    <property type="match status" value="1"/>
</dbReference>
<dbReference type="SMART" id="SM00256">
    <property type="entry name" value="FBOX"/>
    <property type="match status" value="1"/>
</dbReference>
<evidence type="ECO:0000313" key="3">
    <source>
        <dbReference type="EMBL" id="KAJ1729096.1"/>
    </source>
</evidence>
<dbReference type="Gene3D" id="1.20.1280.50">
    <property type="match status" value="1"/>
</dbReference>
<sequence>MDLISDKEWAEAVKQSPRGKVPGRSGVTFVLVRALGPHMLRWLQGLCDAALWGEGDSLSLLAWLLVYDTLLMAANRQFVMHTLTARSRRGLQEVADFVAGWFAMVGVRANPTKTEHVSYSSRAGPDEPALTWIDAMGVREEITQRPAAGVPVRILGQRLIADGTVEQMVADTREFVEEMVDSLSRRRLTDRICRLYCRTVVLPVLVYPAAGAAAAEQGGAGHPEASSGPQDLVTRLPFDLAILVAEHLSPKDLYNCWLVCRGWNRLFTSDSILHPVFVQLSHFDQESFMFQCLPTGHDHGDDEKATSDAGASVGPHDSKADSSADAPAGTADIERTKLEEMRIEERASQQWLKNSRVLVRVMQNLLNRAQHWKEARPTTRIYLPPVPLDGTDSDIREEWQGPVKLVKMKAGMIAVLHKQGRSIRLWSLESGYDRVREMTKEYIAANRKALEEQTKHGGPHLPAFSNEQVETLLKHSRSGMPRGATLKSVTMRVQPAYFDFFESNKTLVTATCDGVVDVYDMECGAHKRTLKISSDDNIESIHVWLDYVVVSHGTRITLWNHTTGELLEDALETAHRAEITGVFILDNDRHLLSIDKKGILVATNRDAEDPRSDTLMDVPLYPVVLAGQMGAPYSMRLLHMTHLCVWGKFSLGHYEMYEPGLRSLPPLSSLILSAPGEEPRRADAARQPGAPAGATDAAPPEGEGDGLGRAASSDVSAPAEESSVRAARPSQRFKSEDERQLSDAREALAQLETAHESLEQMYSQMAGDRDDEHPDGERLARFRRNRVPAEQRYHVLNIDTPFEHISDGQVLSVDFKHALFQRTNFMQISDLESRAGLGMEPSGMSLGLFPVDPLPVQFGPDAPPAPHTGPAPPRAGWYQRDTEGHSGEDDNGSDDDNDYEDDDDYYEEYEDYGGAPEDYWGAPEGYGGEHDDDFEDLEGTGEGDADDEFYFEWAVNEEFARMDTTTQSRVFGGRAPGAAAEEPQRQDAQQTEDESPQCTKPDISKASLLQLEGLVMRYILGLRFALEDPGFGRVALNRMHLENGREFMAKYMPELLDAVNSNAGIEEVAGAAPCYIQRAYEARFAMPTLNVNHHGQSVPAQRLFRDMDRIYRAARVPGSSHPPASAGLVPPAVADLTYASAAMDDSRIAIGCQNGYVVITTFD</sequence>
<feature type="compositionally biased region" description="Acidic residues" evidence="1">
    <location>
        <begin position="889"/>
        <end position="911"/>
    </location>
</feature>
<dbReference type="SUPFAM" id="SSF50978">
    <property type="entry name" value="WD40 repeat-like"/>
    <property type="match status" value="1"/>
</dbReference>
<feature type="compositionally biased region" description="Low complexity" evidence="1">
    <location>
        <begin position="688"/>
        <end position="701"/>
    </location>
</feature>
<feature type="region of interest" description="Disordered" evidence="1">
    <location>
        <begin position="855"/>
        <end position="944"/>
    </location>
</feature>
<dbReference type="Proteomes" id="UP001143981">
    <property type="component" value="Unassembled WGS sequence"/>
</dbReference>
<feature type="domain" description="F-box" evidence="2">
    <location>
        <begin position="230"/>
        <end position="280"/>
    </location>
</feature>